<sequence>MGRVHSCVKYSCSFMLSVVYGSNNRVVRRQLWDSLRQSRQMICDEPWLVGGDFNIVKSFSKSVGGVPDSGAMSEFNNCVRDVELVENPHSGSQFSWSRNWKEQGVLRNLDRLLCNHGWFEKYRASMVNVVAPSDFDHCSLNHTSFQGIVSKFWEKDIVGDGMFVLHCKLKEIKKELKRLNCDELSNIRSKVKEKCIELEIANEKVYGGCLDVEHLARVVELTKDYERLCKAERELYQSKAKTSWYKDGNASTSLFHKVSNVINQGIELFIFKMSTSDNSFDITQIVSKSITEEEAIMLSKQINVEEIEEAMLNMKMGKAPGPDGFTAEFYKDVCPTVKQSVYGLSLPHVLCQSFSTTQQSL</sequence>
<keyword evidence="2" id="KW-1185">Reference proteome</keyword>
<dbReference type="PANTHER" id="PTHR33710:SF71">
    <property type="entry name" value="ENDONUCLEASE_EXONUCLEASE_PHOSPHATASE DOMAIN-CONTAINING PROTEIN"/>
    <property type="match status" value="1"/>
</dbReference>
<comment type="caution">
    <text evidence="1">The sequence shown here is derived from an EMBL/GenBank/DDBJ whole genome shotgun (WGS) entry which is preliminary data.</text>
</comment>
<name>A0AAV3NSE1_LITER</name>
<accession>A0AAV3NSE1</accession>
<reference evidence="1 2" key="1">
    <citation type="submission" date="2024-01" db="EMBL/GenBank/DDBJ databases">
        <title>The complete chloroplast genome sequence of Lithospermum erythrorhizon: insights into the phylogenetic relationship among Boraginaceae species and the maternal lineages of purple gromwells.</title>
        <authorList>
            <person name="Okada T."/>
            <person name="Watanabe K."/>
        </authorList>
    </citation>
    <scope>NUCLEOTIDE SEQUENCE [LARGE SCALE GENOMIC DNA]</scope>
</reference>
<organism evidence="1 2">
    <name type="scientific">Lithospermum erythrorhizon</name>
    <name type="common">Purple gromwell</name>
    <name type="synonym">Lithospermum officinale var. erythrorhizon</name>
    <dbReference type="NCBI Taxonomy" id="34254"/>
    <lineage>
        <taxon>Eukaryota</taxon>
        <taxon>Viridiplantae</taxon>
        <taxon>Streptophyta</taxon>
        <taxon>Embryophyta</taxon>
        <taxon>Tracheophyta</taxon>
        <taxon>Spermatophyta</taxon>
        <taxon>Magnoliopsida</taxon>
        <taxon>eudicotyledons</taxon>
        <taxon>Gunneridae</taxon>
        <taxon>Pentapetalae</taxon>
        <taxon>asterids</taxon>
        <taxon>lamiids</taxon>
        <taxon>Boraginales</taxon>
        <taxon>Boraginaceae</taxon>
        <taxon>Boraginoideae</taxon>
        <taxon>Lithospermeae</taxon>
        <taxon>Lithospermum</taxon>
    </lineage>
</organism>
<evidence type="ECO:0000313" key="1">
    <source>
        <dbReference type="EMBL" id="GAA0142260.1"/>
    </source>
</evidence>
<dbReference type="PANTHER" id="PTHR33710">
    <property type="entry name" value="BNAC02G09200D PROTEIN"/>
    <property type="match status" value="1"/>
</dbReference>
<dbReference type="SUPFAM" id="SSF56219">
    <property type="entry name" value="DNase I-like"/>
    <property type="match status" value="1"/>
</dbReference>
<evidence type="ECO:0008006" key="3">
    <source>
        <dbReference type="Google" id="ProtNLM"/>
    </source>
</evidence>
<evidence type="ECO:0000313" key="2">
    <source>
        <dbReference type="Proteomes" id="UP001454036"/>
    </source>
</evidence>
<protein>
    <recommendedName>
        <fullName evidence="3">Non-LTR retroelement reverse transcriptase</fullName>
    </recommendedName>
</protein>
<dbReference type="Gene3D" id="3.60.10.10">
    <property type="entry name" value="Endonuclease/exonuclease/phosphatase"/>
    <property type="match status" value="1"/>
</dbReference>
<gene>
    <name evidence="1" type="ORF">LIER_03202</name>
</gene>
<dbReference type="EMBL" id="BAABME010000378">
    <property type="protein sequence ID" value="GAA0142260.1"/>
    <property type="molecule type" value="Genomic_DNA"/>
</dbReference>
<proteinExistence type="predicted"/>
<dbReference type="Proteomes" id="UP001454036">
    <property type="component" value="Unassembled WGS sequence"/>
</dbReference>
<dbReference type="AlphaFoldDB" id="A0AAV3NSE1"/>
<dbReference type="InterPro" id="IPR036691">
    <property type="entry name" value="Endo/exonu/phosph_ase_sf"/>
</dbReference>